<dbReference type="RefSeq" id="WP_222875085.1">
    <property type="nucleotide sequence ID" value="NZ_AP023361.1"/>
</dbReference>
<dbReference type="Proteomes" id="UP000515317">
    <property type="component" value="Chromosome"/>
</dbReference>
<dbReference type="KEGG" id="tso:IZ6_21740"/>
<dbReference type="EMBL" id="AP023361">
    <property type="protein sequence ID" value="BCJ91439.1"/>
    <property type="molecule type" value="Genomic_DNA"/>
</dbReference>
<organism evidence="1 2">
    <name type="scientific">Terrihabitans soli</name>
    <dbReference type="NCBI Taxonomy" id="708113"/>
    <lineage>
        <taxon>Bacteria</taxon>
        <taxon>Pseudomonadati</taxon>
        <taxon>Pseudomonadota</taxon>
        <taxon>Alphaproteobacteria</taxon>
        <taxon>Hyphomicrobiales</taxon>
        <taxon>Terrihabitans</taxon>
    </lineage>
</organism>
<name>A0A6S6QQW3_9HYPH</name>
<evidence type="ECO:0000313" key="1">
    <source>
        <dbReference type="EMBL" id="BCJ91439.1"/>
    </source>
</evidence>
<dbReference type="AlphaFoldDB" id="A0A6S6QQW3"/>
<keyword evidence="2" id="KW-1185">Reference proteome</keyword>
<accession>A0A6S6QQW3</accession>
<evidence type="ECO:0000313" key="2">
    <source>
        <dbReference type="Proteomes" id="UP000515317"/>
    </source>
</evidence>
<protein>
    <submittedName>
        <fullName evidence="1">Uncharacterized protein</fullName>
    </submittedName>
</protein>
<sequence length="138" mass="14904">MGSASQSSASRDRMRESLKNMLSMTRNSDGTPKQLDRADVKLDGKLVAMVFSSGLTVYRVGVFTDIANLPKLEPGREQAGLRARMLAAQIGGEVEWTRPPVPPPLTFAQAQLLGLPDAAPILNLRNVVASQQRFLATA</sequence>
<reference evidence="1 2" key="1">
    <citation type="submission" date="2020-08" db="EMBL/GenBank/DDBJ databases">
        <title>Genome sequence of Rhizobiales bacterium strain IZ6.</title>
        <authorList>
            <person name="Nakai R."/>
            <person name="Naganuma T."/>
        </authorList>
    </citation>
    <scope>NUCLEOTIDE SEQUENCE [LARGE SCALE GENOMIC DNA]</scope>
    <source>
        <strain evidence="1 2">IZ6</strain>
    </source>
</reference>
<proteinExistence type="predicted"/>
<gene>
    <name evidence="1" type="ORF">IZ6_21740</name>
</gene>